<gene>
    <name evidence="7" type="ORF">V8G54_032533</name>
</gene>
<name>A0AAQ3RIW8_VIGMU</name>
<accession>A0AAQ3RIW8</accession>
<dbReference type="AlphaFoldDB" id="A0AAQ3RIW8"/>
<keyword evidence="5" id="KW-0472">Membrane</keyword>
<dbReference type="GO" id="GO:0005743">
    <property type="term" value="C:mitochondrial inner membrane"/>
    <property type="evidence" value="ECO:0007669"/>
    <property type="project" value="TreeGrafter"/>
</dbReference>
<evidence type="ECO:0000256" key="3">
    <source>
        <dbReference type="ARBA" id="ARBA00022692"/>
    </source>
</evidence>
<protein>
    <submittedName>
        <fullName evidence="7">Uncharacterized protein</fullName>
    </submittedName>
</protein>
<dbReference type="GO" id="GO:0032977">
    <property type="term" value="F:membrane insertase activity"/>
    <property type="evidence" value="ECO:0007669"/>
    <property type="project" value="InterPro"/>
</dbReference>
<dbReference type="GO" id="GO:0032979">
    <property type="term" value="P:protein insertion into mitochondrial inner membrane from matrix"/>
    <property type="evidence" value="ECO:0007669"/>
    <property type="project" value="TreeGrafter"/>
</dbReference>
<keyword evidence="4" id="KW-1133">Transmembrane helix</keyword>
<evidence type="ECO:0000256" key="5">
    <source>
        <dbReference type="ARBA" id="ARBA00023136"/>
    </source>
</evidence>
<feature type="region of interest" description="Disordered" evidence="6">
    <location>
        <begin position="303"/>
        <end position="328"/>
    </location>
</feature>
<evidence type="ECO:0000256" key="4">
    <source>
        <dbReference type="ARBA" id="ARBA00022989"/>
    </source>
</evidence>
<dbReference type="Proteomes" id="UP001374535">
    <property type="component" value="Chromosome 10"/>
</dbReference>
<comment type="subcellular location">
    <subcellularLocation>
        <location evidence="1">Membrane</location>
        <topology evidence="1">Multi-pass membrane protein</topology>
    </subcellularLocation>
</comment>
<evidence type="ECO:0000313" key="8">
    <source>
        <dbReference type="Proteomes" id="UP001374535"/>
    </source>
</evidence>
<feature type="compositionally biased region" description="Basic and acidic residues" evidence="6">
    <location>
        <begin position="303"/>
        <end position="318"/>
    </location>
</feature>
<dbReference type="EMBL" id="CP144691">
    <property type="protein sequence ID" value="WVY93445.1"/>
    <property type="molecule type" value="Genomic_DNA"/>
</dbReference>
<evidence type="ECO:0000256" key="6">
    <source>
        <dbReference type="SAM" id="MobiDB-lite"/>
    </source>
</evidence>
<comment type="similarity">
    <text evidence="2">Belongs to the OXA1/ALB3/YidC (TC 2.A.9.2) family.</text>
</comment>
<reference evidence="7 8" key="1">
    <citation type="journal article" date="2023" name="Life. Sci Alliance">
        <title>Evolutionary insights into 3D genome organization and epigenetic landscape of Vigna mungo.</title>
        <authorList>
            <person name="Junaid A."/>
            <person name="Singh B."/>
            <person name="Bhatia S."/>
        </authorList>
    </citation>
    <scope>NUCLEOTIDE SEQUENCE [LARGE SCALE GENOMIC DNA]</scope>
    <source>
        <strain evidence="7">Urdbean</strain>
    </source>
</reference>
<dbReference type="InterPro" id="IPR001708">
    <property type="entry name" value="YidC/ALB3/OXA1/COX18"/>
</dbReference>
<evidence type="ECO:0000313" key="7">
    <source>
        <dbReference type="EMBL" id="WVY93445.1"/>
    </source>
</evidence>
<evidence type="ECO:0000256" key="2">
    <source>
        <dbReference type="ARBA" id="ARBA00010583"/>
    </source>
</evidence>
<dbReference type="PANTHER" id="PTHR12428">
    <property type="entry name" value="OXA1"/>
    <property type="match status" value="1"/>
</dbReference>
<organism evidence="7 8">
    <name type="scientific">Vigna mungo</name>
    <name type="common">Black gram</name>
    <name type="synonym">Phaseolus mungo</name>
    <dbReference type="NCBI Taxonomy" id="3915"/>
    <lineage>
        <taxon>Eukaryota</taxon>
        <taxon>Viridiplantae</taxon>
        <taxon>Streptophyta</taxon>
        <taxon>Embryophyta</taxon>
        <taxon>Tracheophyta</taxon>
        <taxon>Spermatophyta</taxon>
        <taxon>Magnoliopsida</taxon>
        <taxon>eudicotyledons</taxon>
        <taxon>Gunneridae</taxon>
        <taxon>Pentapetalae</taxon>
        <taxon>rosids</taxon>
        <taxon>fabids</taxon>
        <taxon>Fabales</taxon>
        <taxon>Fabaceae</taxon>
        <taxon>Papilionoideae</taxon>
        <taxon>50 kb inversion clade</taxon>
        <taxon>NPAAA clade</taxon>
        <taxon>indigoferoid/millettioid clade</taxon>
        <taxon>Phaseoleae</taxon>
        <taxon>Vigna</taxon>
    </lineage>
</organism>
<feature type="compositionally biased region" description="Basic residues" evidence="6">
    <location>
        <begin position="319"/>
        <end position="328"/>
    </location>
</feature>
<keyword evidence="8" id="KW-1185">Reference proteome</keyword>
<evidence type="ECO:0000256" key="1">
    <source>
        <dbReference type="ARBA" id="ARBA00004141"/>
    </source>
</evidence>
<sequence length="328" mass="36564">MAEKMPSFKDGGAYWFVDLTTPDALYILPVLTALTFLITVECNMQEGMEGNPAAGTMKKVSRVLAVLTVPFTMGFPKKALGIPIIPEAAATSGAQSPSSIFPALKQATAARIAPKLLPVEPSKHTKTKTSSDVNQRINRLEKQLEPYGRDIPTLPQEERLALEFLVSSTAPQGRRDPLFYPPAKGKVSTQNKESNIICVDQTYNGLKSKIISVGHVMSVYGEFFPTVVSEPMVWLGMLPLEGDAVKKMHYSGLSAVKKMHYSGLSAVKKTHYGGLSAVKKTHYGGDAETRETRRRIIFEKWRSSEHSRHEEKIEEKKEIRRRYGRRRE</sequence>
<proteinExistence type="inferred from homology"/>
<dbReference type="PANTHER" id="PTHR12428:SF34">
    <property type="entry name" value="MITOCHONDRIAL INNER MEMBRANE PROTEIN OXA1-LIKE"/>
    <property type="match status" value="1"/>
</dbReference>
<keyword evidence="3" id="KW-0812">Transmembrane</keyword>